<organism evidence="4 5">
    <name type="scientific">Marinactinospora rubrisoli</name>
    <dbReference type="NCBI Taxonomy" id="2715399"/>
    <lineage>
        <taxon>Bacteria</taxon>
        <taxon>Bacillati</taxon>
        <taxon>Actinomycetota</taxon>
        <taxon>Actinomycetes</taxon>
        <taxon>Streptosporangiales</taxon>
        <taxon>Nocardiopsidaceae</taxon>
        <taxon>Marinactinospora</taxon>
    </lineage>
</organism>
<evidence type="ECO:0000313" key="4">
    <source>
        <dbReference type="EMBL" id="MFC7326562.1"/>
    </source>
</evidence>
<dbReference type="RefSeq" id="WP_379868362.1">
    <property type="nucleotide sequence ID" value="NZ_JBHTBH010000001.1"/>
</dbReference>
<dbReference type="InterPro" id="IPR011975">
    <property type="entry name" value="PaaN_2"/>
</dbReference>
<evidence type="ECO:0000256" key="2">
    <source>
        <dbReference type="ARBA" id="ARBA00023027"/>
    </source>
</evidence>
<dbReference type="InterPro" id="IPR016162">
    <property type="entry name" value="Ald_DH_N"/>
</dbReference>
<dbReference type="SUPFAM" id="SSF53720">
    <property type="entry name" value="ALDH-like"/>
    <property type="match status" value="1"/>
</dbReference>
<dbReference type="Gene3D" id="3.40.605.10">
    <property type="entry name" value="Aldehyde Dehydrogenase, Chain A, domain 1"/>
    <property type="match status" value="1"/>
</dbReference>
<dbReference type="Pfam" id="PF00171">
    <property type="entry name" value="Aldedh"/>
    <property type="match status" value="1"/>
</dbReference>
<dbReference type="PANTHER" id="PTHR42862:SF1">
    <property type="entry name" value="DELTA-1-PYRROLINE-5-CARBOXYLATE DEHYDROGENASE 2, ISOFORM A-RELATED"/>
    <property type="match status" value="1"/>
</dbReference>
<keyword evidence="2" id="KW-0520">NAD</keyword>
<dbReference type="NCBIfam" id="TIGR02288">
    <property type="entry name" value="PaaN_2"/>
    <property type="match status" value="1"/>
</dbReference>
<dbReference type="Gene3D" id="3.40.309.10">
    <property type="entry name" value="Aldehyde Dehydrogenase, Chain A, domain 2"/>
    <property type="match status" value="1"/>
</dbReference>
<dbReference type="InterPro" id="IPR016161">
    <property type="entry name" value="Ald_DH/histidinol_DH"/>
</dbReference>
<feature type="domain" description="Aldehyde dehydrogenase" evidence="3">
    <location>
        <begin position="93"/>
        <end position="506"/>
    </location>
</feature>
<reference evidence="5" key="1">
    <citation type="journal article" date="2019" name="Int. J. Syst. Evol. Microbiol.">
        <title>The Global Catalogue of Microorganisms (GCM) 10K type strain sequencing project: providing services to taxonomists for standard genome sequencing and annotation.</title>
        <authorList>
            <consortium name="The Broad Institute Genomics Platform"/>
            <consortium name="The Broad Institute Genome Sequencing Center for Infectious Disease"/>
            <person name="Wu L."/>
            <person name="Ma J."/>
        </authorList>
    </citation>
    <scope>NUCLEOTIDE SEQUENCE [LARGE SCALE GENOMIC DNA]</scope>
    <source>
        <strain evidence="5">CGMCC 4.7382</strain>
    </source>
</reference>
<dbReference type="InterPro" id="IPR016163">
    <property type="entry name" value="Ald_DH_C"/>
</dbReference>
<sequence length="560" mass="59244">MGQASTDPSEFFARHRDTLKEAVAAAHGRYHWSPYPESPSPKVYGPDAAPQGQAAFERYLGADFPLDQPGDGDRVVTERSPYGIPLGVGYPHADAGTLVSAAAAALPAWRDAGPEARAGVCVEILDRLNRRSFEMAHAVQHTSGQAFVMAFQAGGPQAQDRGLEAVAYGYDLIARYAGAVRWEKPQRKGEPLVLQKRFHAVPRGVALVIGCNTFPTWNAYPGLFASLVTGNPVIVKPHPRAVLPLAITVAVAREVLAEAGYDPNTVLLAAERPDERLAATLAVRPEVRIIDFTGSTEFGEWLERNAPQAFVNTEKAGVNPVVLDSTDSYAGMLGNLAFSLSLYSGQMCTTPQNIFVPSAGISTDEGHRSVEQVGADLAAAVDRLLGDPARATGVLGAIANDAVLARLEAAGDLGDVVLASRTVAHPDFAAATVRTPALIRVGAEQRDVYGHEHFGPIAFLIPTAGTDDALRLLRETVTERGALTAAVYATESDVLTAAERAALDAGVHLSANLTGQVFVNQSAAFSDYHGTGANPAATAALTDPRFVAGRFTFVQSRRPA</sequence>
<keyword evidence="1" id="KW-0560">Oxidoreductase</keyword>
<keyword evidence="5" id="KW-1185">Reference proteome</keyword>
<evidence type="ECO:0000256" key="1">
    <source>
        <dbReference type="ARBA" id="ARBA00023002"/>
    </source>
</evidence>
<gene>
    <name evidence="4" type="primary">paaN</name>
    <name evidence="4" type="ORF">ACFQRF_02305</name>
</gene>
<protein>
    <submittedName>
        <fullName evidence="4">Phenylacetic acid degradation protein PaaN</fullName>
    </submittedName>
</protein>
<dbReference type="PANTHER" id="PTHR42862">
    <property type="entry name" value="DELTA-1-PYRROLINE-5-CARBOXYLATE DEHYDROGENASE 1, ISOFORM A-RELATED"/>
    <property type="match status" value="1"/>
</dbReference>
<comment type="caution">
    <text evidence="4">The sequence shown here is derived from an EMBL/GenBank/DDBJ whole genome shotgun (WGS) entry which is preliminary data.</text>
</comment>
<evidence type="ECO:0000259" key="3">
    <source>
        <dbReference type="Pfam" id="PF00171"/>
    </source>
</evidence>
<accession>A0ABW2K9B3</accession>
<dbReference type="InterPro" id="IPR015590">
    <property type="entry name" value="Aldehyde_DH_dom"/>
</dbReference>
<name>A0ABW2K9B3_9ACTN</name>
<evidence type="ECO:0000313" key="5">
    <source>
        <dbReference type="Proteomes" id="UP001596540"/>
    </source>
</evidence>
<dbReference type="Proteomes" id="UP001596540">
    <property type="component" value="Unassembled WGS sequence"/>
</dbReference>
<proteinExistence type="predicted"/>
<dbReference type="EMBL" id="JBHTBH010000001">
    <property type="protein sequence ID" value="MFC7326562.1"/>
    <property type="molecule type" value="Genomic_DNA"/>
</dbReference>
<dbReference type="InterPro" id="IPR050485">
    <property type="entry name" value="Proline_metab_enzyme"/>
</dbReference>